<sequence length="67" mass="7760">MDSWTLILGVIFSSIGLGYFIYGKRQQDLVVRLCGLALMLYPYFFDNHWVVLIVGVGLMVIPRYFKI</sequence>
<evidence type="ECO:0008006" key="4">
    <source>
        <dbReference type="Google" id="ProtNLM"/>
    </source>
</evidence>
<organism evidence="2 3">
    <name type="scientific">Neptunicella marina</name>
    <dbReference type="NCBI Taxonomy" id="2125989"/>
    <lineage>
        <taxon>Bacteria</taxon>
        <taxon>Pseudomonadati</taxon>
        <taxon>Pseudomonadota</taxon>
        <taxon>Gammaproteobacteria</taxon>
        <taxon>Alteromonadales</taxon>
        <taxon>Alteromonadaceae</taxon>
        <taxon>Neptunicella</taxon>
    </lineage>
</organism>
<accession>A0A8J6IPS3</accession>
<reference evidence="2" key="1">
    <citation type="journal article" date="2018" name="Int. J. Syst. Evol. Microbiol.">
        <title>Neptunicella marina gen. nov., sp. nov., isolated from surface seawater.</title>
        <authorList>
            <person name="Liu X."/>
            <person name="Lai Q."/>
            <person name="Du Y."/>
            <person name="Zhang X."/>
            <person name="Liu Z."/>
            <person name="Sun F."/>
            <person name="Shao Z."/>
        </authorList>
    </citation>
    <scope>NUCLEOTIDE SEQUENCE</scope>
    <source>
        <strain evidence="2">S27-2</strain>
    </source>
</reference>
<dbReference type="AlphaFoldDB" id="A0A8J6IPS3"/>
<evidence type="ECO:0000313" key="2">
    <source>
        <dbReference type="EMBL" id="MBC3765595.1"/>
    </source>
</evidence>
<name>A0A8J6IPS3_9ALTE</name>
<proteinExistence type="predicted"/>
<reference evidence="2" key="2">
    <citation type="submission" date="2020-08" db="EMBL/GenBank/DDBJ databases">
        <authorList>
            <person name="Lai Q."/>
        </authorList>
    </citation>
    <scope>NUCLEOTIDE SEQUENCE</scope>
    <source>
        <strain evidence="2">S27-2</strain>
    </source>
</reference>
<dbReference type="EMBL" id="JACNEP010000004">
    <property type="protein sequence ID" value="MBC3765595.1"/>
    <property type="molecule type" value="Genomic_DNA"/>
</dbReference>
<evidence type="ECO:0000256" key="1">
    <source>
        <dbReference type="SAM" id="Phobius"/>
    </source>
</evidence>
<comment type="caution">
    <text evidence="2">The sequence shown here is derived from an EMBL/GenBank/DDBJ whole genome shotgun (WGS) entry which is preliminary data.</text>
</comment>
<feature type="transmembrane region" description="Helical" evidence="1">
    <location>
        <begin position="6"/>
        <end position="22"/>
    </location>
</feature>
<keyword evidence="3" id="KW-1185">Reference proteome</keyword>
<dbReference type="Proteomes" id="UP000601768">
    <property type="component" value="Unassembled WGS sequence"/>
</dbReference>
<protein>
    <recommendedName>
        <fullName evidence="4">Amino acid transport protein</fullName>
    </recommendedName>
</protein>
<evidence type="ECO:0000313" key="3">
    <source>
        <dbReference type="Proteomes" id="UP000601768"/>
    </source>
</evidence>
<keyword evidence="1" id="KW-0472">Membrane</keyword>
<feature type="transmembrane region" description="Helical" evidence="1">
    <location>
        <begin position="50"/>
        <end position="65"/>
    </location>
</feature>
<keyword evidence="1" id="KW-1133">Transmembrane helix</keyword>
<keyword evidence="1" id="KW-0812">Transmembrane</keyword>
<gene>
    <name evidence="2" type="ORF">H8B19_06885</name>
</gene>